<protein>
    <submittedName>
        <fullName evidence="1">Uncharacterized protein</fullName>
    </submittedName>
</protein>
<sequence>MFQGVGFPSQEMQAQKIMNVKLVQQISNLDEVQVIAYGISVKALSGFNTETGKYNWRSIYSRISSHHKID</sequence>
<proteinExistence type="predicted"/>
<dbReference type="AlphaFoldDB" id="A0A085YZM5"/>
<evidence type="ECO:0000313" key="2">
    <source>
        <dbReference type="Proteomes" id="UP000028703"/>
    </source>
</evidence>
<keyword evidence="2" id="KW-1185">Reference proteome</keyword>
<organism evidence="1 2">
    <name type="scientific">Chryseobacterium luteum</name>
    <dbReference type="NCBI Taxonomy" id="421531"/>
    <lineage>
        <taxon>Bacteria</taxon>
        <taxon>Pseudomonadati</taxon>
        <taxon>Bacteroidota</taxon>
        <taxon>Flavobacteriia</taxon>
        <taxon>Flavobacteriales</taxon>
        <taxon>Weeksellaceae</taxon>
        <taxon>Chryseobacterium group</taxon>
        <taxon>Chryseobacterium</taxon>
    </lineage>
</organism>
<evidence type="ECO:0000313" key="1">
    <source>
        <dbReference type="EMBL" id="KFE97638.1"/>
    </source>
</evidence>
<accession>A0A085YZM5</accession>
<name>A0A085YZM5_9FLAO</name>
<gene>
    <name evidence="1" type="ORF">IX38_20460</name>
</gene>
<dbReference type="Proteomes" id="UP000028703">
    <property type="component" value="Unassembled WGS sequence"/>
</dbReference>
<comment type="caution">
    <text evidence="1">The sequence shown here is derived from an EMBL/GenBank/DDBJ whole genome shotgun (WGS) entry which is preliminary data.</text>
</comment>
<reference evidence="1 2" key="1">
    <citation type="submission" date="2014-07" db="EMBL/GenBank/DDBJ databases">
        <title>Genome of Chryseobacterium luteum DSM 18605.</title>
        <authorList>
            <person name="Stropko S.J."/>
            <person name="Pipes S.E."/>
            <person name="Newman J.D."/>
        </authorList>
    </citation>
    <scope>NUCLEOTIDE SEQUENCE [LARGE SCALE GENOMIC DNA]</scope>
    <source>
        <strain evidence="1 2">DSM 18605</strain>
    </source>
</reference>
<dbReference type="EMBL" id="JPRO01000024">
    <property type="protein sequence ID" value="KFE97638.1"/>
    <property type="molecule type" value="Genomic_DNA"/>
</dbReference>